<dbReference type="Proteomes" id="UP000004259">
    <property type="component" value="Unassembled WGS sequence"/>
</dbReference>
<dbReference type="EC" id="6.5.1.2" evidence="2 15"/>
<evidence type="ECO:0000256" key="10">
    <source>
        <dbReference type="ARBA" id="ARBA00023027"/>
    </source>
</evidence>
<evidence type="ECO:0000256" key="16">
    <source>
        <dbReference type="RuleBase" id="RU000618"/>
    </source>
</evidence>
<organism evidence="18 19">
    <name type="scientific">Ruminococcus albus 8</name>
    <dbReference type="NCBI Taxonomy" id="246199"/>
    <lineage>
        <taxon>Bacteria</taxon>
        <taxon>Bacillati</taxon>
        <taxon>Bacillota</taxon>
        <taxon>Clostridia</taxon>
        <taxon>Eubacteriales</taxon>
        <taxon>Oscillospiraceae</taxon>
        <taxon>Ruminococcus</taxon>
    </lineage>
</organism>
<evidence type="ECO:0000256" key="14">
    <source>
        <dbReference type="ARBA" id="ARBA00060881"/>
    </source>
</evidence>
<dbReference type="Pfam" id="PF22745">
    <property type="entry name" value="Nlig-Ia"/>
    <property type="match status" value="1"/>
</dbReference>
<dbReference type="InterPro" id="IPR012340">
    <property type="entry name" value="NA-bd_OB-fold"/>
</dbReference>
<dbReference type="Pfam" id="PF00533">
    <property type="entry name" value="BRCT"/>
    <property type="match status" value="1"/>
</dbReference>
<evidence type="ECO:0000256" key="2">
    <source>
        <dbReference type="ARBA" id="ARBA00012722"/>
    </source>
</evidence>
<feature type="active site" description="N6-AMP-lysine intermediate" evidence="15">
    <location>
        <position position="121"/>
    </location>
</feature>
<feature type="binding site" evidence="15">
    <location>
        <position position="177"/>
    </location>
    <ligand>
        <name>NAD(+)</name>
        <dbReference type="ChEBI" id="CHEBI:57540"/>
    </ligand>
</feature>
<dbReference type="PROSITE" id="PS01055">
    <property type="entry name" value="DNA_LIGASE_N1"/>
    <property type="match status" value="1"/>
</dbReference>
<evidence type="ECO:0000256" key="3">
    <source>
        <dbReference type="ARBA" id="ARBA00013308"/>
    </source>
</evidence>
<dbReference type="PROSITE" id="PS50172">
    <property type="entry name" value="BRCT"/>
    <property type="match status" value="1"/>
</dbReference>
<feature type="binding site" evidence="15">
    <location>
        <position position="293"/>
    </location>
    <ligand>
        <name>NAD(+)</name>
        <dbReference type="ChEBI" id="CHEBI:57540"/>
    </ligand>
</feature>
<evidence type="ECO:0000313" key="19">
    <source>
        <dbReference type="Proteomes" id="UP000004259"/>
    </source>
</evidence>
<dbReference type="STRING" id="246199.CUS_6914"/>
<evidence type="ECO:0000259" key="17">
    <source>
        <dbReference type="PROSITE" id="PS50172"/>
    </source>
</evidence>
<evidence type="ECO:0000256" key="8">
    <source>
        <dbReference type="ARBA" id="ARBA00022833"/>
    </source>
</evidence>
<dbReference type="PANTHER" id="PTHR23389">
    <property type="entry name" value="CHROMOSOME TRANSMISSION FIDELITY FACTOR 18"/>
    <property type="match status" value="1"/>
</dbReference>
<dbReference type="Pfam" id="PF01653">
    <property type="entry name" value="DNA_ligase_aden"/>
    <property type="match status" value="1"/>
</dbReference>
<feature type="binding site" evidence="15">
    <location>
        <position position="119"/>
    </location>
    <ligand>
        <name>NAD(+)</name>
        <dbReference type="ChEBI" id="CHEBI:57540"/>
    </ligand>
</feature>
<evidence type="ECO:0000256" key="5">
    <source>
        <dbReference type="ARBA" id="ARBA00022705"/>
    </source>
</evidence>
<evidence type="ECO:0000256" key="1">
    <source>
        <dbReference type="ARBA" id="ARBA00004067"/>
    </source>
</evidence>
<dbReference type="SUPFAM" id="SSF47781">
    <property type="entry name" value="RuvA domain 2-like"/>
    <property type="match status" value="1"/>
</dbReference>
<comment type="function">
    <text evidence="1 15">DNA ligase that catalyzes the formation of phosphodiester linkages between 5'-phosphoryl and 3'-hydroxyl groups in double-stranded DNA using NAD as a coenzyme and as the energy source for the reaction. It is essential for DNA replication and repair of damaged DNA.</text>
</comment>
<dbReference type="Gene3D" id="1.10.287.610">
    <property type="entry name" value="Helix hairpin bin"/>
    <property type="match status" value="1"/>
</dbReference>
<dbReference type="NCBIfam" id="TIGR00575">
    <property type="entry name" value="dnlj"/>
    <property type="match status" value="1"/>
</dbReference>
<comment type="cofactor">
    <cofactor evidence="15">
        <name>Mg(2+)</name>
        <dbReference type="ChEBI" id="CHEBI:18420"/>
    </cofactor>
    <cofactor evidence="15">
        <name>Mn(2+)</name>
        <dbReference type="ChEBI" id="CHEBI:29035"/>
    </cofactor>
</comment>
<evidence type="ECO:0000256" key="6">
    <source>
        <dbReference type="ARBA" id="ARBA00022723"/>
    </source>
</evidence>
<dbReference type="AlphaFoldDB" id="E9SHI0"/>
<dbReference type="Pfam" id="PF03120">
    <property type="entry name" value="OB_DNA_ligase"/>
    <property type="match status" value="1"/>
</dbReference>
<dbReference type="PROSITE" id="PS01056">
    <property type="entry name" value="DNA_LIGASE_N2"/>
    <property type="match status" value="1"/>
</dbReference>
<keyword evidence="5 15" id="KW-0235">DNA replication</keyword>
<feature type="binding site" evidence="15">
    <location>
        <position position="408"/>
    </location>
    <ligand>
        <name>Zn(2+)</name>
        <dbReference type="ChEBI" id="CHEBI:29105"/>
    </ligand>
</feature>
<dbReference type="SUPFAM" id="SSF50249">
    <property type="entry name" value="Nucleic acid-binding proteins"/>
    <property type="match status" value="1"/>
</dbReference>
<dbReference type="InterPro" id="IPR041663">
    <property type="entry name" value="DisA/LigA_HHH"/>
</dbReference>
<feature type="binding site" evidence="15">
    <location>
        <position position="411"/>
    </location>
    <ligand>
        <name>Zn(2+)</name>
        <dbReference type="ChEBI" id="CHEBI:29105"/>
    </ligand>
</feature>
<keyword evidence="7 15" id="KW-0227">DNA damage</keyword>
<dbReference type="HAMAP" id="MF_01588">
    <property type="entry name" value="DNA_ligase_A"/>
    <property type="match status" value="1"/>
</dbReference>
<proteinExistence type="inferred from homology"/>
<keyword evidence="19" id="KW-1185">Reference proteome</keyword>
<evidence type="ECO:0000256" key="12">
    <source>
        <dbReference type="ARBA" id="ARBA00023211"/>
    </source>
</evidence>
<evidence type="ECO:0000256" key="15">
    <source>
        <dbReference type="HAMAP-Rule" id="MF_01588"/>
    </source>
</evidence>
<feature type="binding site" evidence="15">
    <location>
        <begin position="41"/>
        <end position="45"/>
    </location>
    <ligand>
        <name>NAD(+)</name>
        <dbReference type="ChEBI" id="CHEBI:57540"/>
    </ligand>
</feature>
<evidence type="ECO:0000256" key="11">
    <source>
        <dbReference type="ARBA" id="ARBA00023204"/>
    </source>
</evidence>
<dbReference type="InterPro" id="IPR001679">
    <property type="entry name" value="DNA_ligase"/>
</dbReference>
<keyword evidence="6 15" id="KW-0479">Metal-binding</keyword>
<name>E9SHI0_RUMAL</name>
<dbReference type="Gene3D" id="3.40.50.10190">
    <property type="entry name" value="BRCT domain"/>
    <property type="match status" value="1"/>
</dbReference>
<dbReference type="Gene3D" id="2.40.50.140">
    <property type="entry name" value="Nucleic acid-binding proteins"/>
    <property type="match status" value="1"/>
</dbReference>
<gene>
    <name evidence="15 18" type="primary">ligA</name>
    <name evidence="18" type="ORF">CUS_6914</name>
</gene>
<keyword evidence="8 15" id="KW-0862">Zinc</keyword>
<keyword evidence="4 15" id="KW-0436">Ligase</keyword>
<feature type="domain" description="BRCT" evidence="17">
    <location>
        <begin position="588"/>
        <end position="665"/>
    </location>
</feature>
<dbReference type="Gene3D" id="1.10.150.20">
    <property type="entry name" value="5' to 3' exonuclease, C-terminal subdomain"/>
    <property type="match status" value="2"/>
</dbReference>
<dbReference type="EMBL" id="ADKM02000134">
    <property type="protein sequence ID" value="EGC01159.1"/>
    <property type="molecule type" value="Genomic_DNA"/>
</dbReference>
<dbReference type="SMART" id="SM00292">
    <property type="entry name" value="BRCT"/>
    <property type="match status" value="1"/>
</dbReference>
<keyword evidence="10 15" id="KW-0520">NAD</keyword>
<dbReference type="Pfam" id="PF14520">
    <property type="entry name" value="HHH_5"/>
    <property type="match status" value="1"/>
</dbReference>
<dbReference type="CDD" id="cd17748">
    <property type="entry name" value="BRCT_DNA_ligase_like"/>
    <property type="match status" value="1"/>
</dbReference>
<dbReference type="FunFam" id="3.30.470.30:FF:000001">
    <property type="entry name" value="DNA ligase"/>
    <property type="match status" value="1"/>
</dbReference>
<dbReference type="PIRSF" id="PIRSF001604">
    <property type="entry name" value="LigA"/>
    <property type="match status" value="1"/>
</dbReference>
<dbReference type="SUPFAM" id="SSF52113">
    <property type="entry name" value="BRCT domain"/>
    <property type="match status" value="1"/>
</dbReference>
<sequence>MKGGIEMADKDNAKKRIDELVATLNYHAHLYYVEDRNEISDYDYDMMQNELKKLEAQYPEFIRPDSPTQRVGGKAVSRFEKVQHKVQMGSLQDVFSFEGVREFVDRVRETVDDPKFVVEPKIDGLSVSLEYHDGQLTVGSTRGDGFVGENVTENLRTVRSIPVSIDSTLPMLEVRGEVYMPRSVFLKLVKEQEDNDEQPFKNPRNAAAGSLRQKNPKIAAKRKLDIFVFNVQQVEGKELTAHKQSLDYLKELGFKTVPDYRLVSTADEIIARIGEIGESRFELPYDIDGVVIKVDDFSQRERIGSTAKDPKWAVAYKFPPEEKNTKLLDIELNVGRTGAVTPVAIFEPVFLAGTQVSRATLHNQDLINEKNINIGDIIKVRKAGDIIPEVLGVVEKNSDGAFTLPDECPVCKTKLIRSEEEAAVRCPNVECPAQIFRSIVHFASKGAMNIDGLGPQIVRVLLDKGLITSVADLYHITEEKLLELDNFKEKSAHNLVTAIEKSKSNSLDRLIFGLGIRGIGQASAKLLCAKFGGIDSIMRATAAEIAEIEGFGDIMADSVYSAFHEEHMLSLIQRLKDCGVNTDYEKVQQDDRFEGKTFVLTGTLPTLKRNEAKELIEKFGGKASGSVSKKTDYVLAGEEAGSKLTKAEQLGIKIITEEEFMEMIK</sequence>
<dbReference type="SMART" id="SM00532">
    <property type="entry name" value="LIGANc"/>
    <property type="match status" value="1"/>
</dbReference>
<evidence type="ECO:0000256" key="4">
    <source>
        <dbReference type="ARBA" id="ARBA00022598"/>
    </source>
</evidence>
<dbReference type="InterPro" id="IPR013839">
    <property type="entry name" value="DNAligase_adenylation"/>
</dbReference>
<dbReference type="NCBIfam" id="NF005932">
    <property type="entry name" value="PRK07956.1"/>
    <property type="match status" value="1"/>
</dbReference>
<dbReference type="InterPro" id="IPR033136">
    <property type="entry name" value="DNA_ligase_CS"/>
</dbReference>
<comment type="similarity">
    <text evidence="14 15">Belongs to the NAD-dependent DNA ligase family. LigA subfamily.</text>
</comment>
<dbReference type="InterPro" id="IPR004150">
    <property type="entry name" value="NAD_DNA_ligase_OB"/>
</dbReference>
<dbReference type="InterPro" id="IPR036420">
    <property type="entry name" value="BRCT_dom_sf"/>
</dbReference>
<evidence type="ECO:0000256" key="9">
    <source>
        <dbReference type="ARBA" id="ARBA00022842"/>
    </source>
</evidence>
<feature type="binding site" evidence="15">
    <location>
        <position position="431"/>
    </location>
    <ligand>
        <name>Zn(2+)</name>
        <dbReference type="ChEBI" id="CHEBI:29105"/>
    </ligand>
</feature>
<dbReference type="Gene3D" id="3.30.470.30">
    <property type="entry name" value="DNA ligase/mRNA capping enzyme"/>
    <property type="match status" value="1"/>
</dbReference>
<dbReference type="InterPro" id="IPR001357">
    <property type="entry name" value="BRCT_dom"/>
</dbReference>
<dbReference type="Pfam" id="PF12826">
    <property type="entry name" value="HHH_2"/>
    <property type="match status" value="1"/>
</dbReference>
<dbReference type="GO" id="GO:0006260">
    <property type="term" value="P:DNA replication"/>
    <property type="evidence" value="ECO:0007669"/>
    <property type="project" value="UniProtKB-KW"/>
</dbReference>
<dbReference type="Pfam" id="PF03119">
    <property type="entry name" value="DNA_ligase_ZBD"/>
    <property type="match status" value="1"/>
</dbReference>
<dbReference type="GO" id="GO:0003911">
    <property type="term" value="F:DNA ligase (NAD+) activity"/>
    <property type="evidence" value="ECO:0007669"/>
    <property type="project" value="UniProtKB-UniRule"/>
</dbReference>
<feature type="binding site" evidence="15">
    <location>
        <position position="142"/>
    </location>
    <ligand>
        <name>NAD(+)</name>
        <dbReference type="ChEBI" id="CHEBI:57540"/>
    </ligand>
</feature>
<evidence type="ECO:0000256" key="13">
    <source>
        <dbReference type="ARBA" id="ARBA00034005"/>
    </source>
</evidence>
<feature type="binding site" evidence="15">
    <location>
        <position position="426"/>
    </location>
    <ligand>
        <name>Zn(2+)</name>
        <dbReference type="ChEBI" id="CHEBI:29105"/>
    </ligand>
</feature>
<dbReference type="GO" id="GO:0005829">
    <property type="term" value="C:cytosol"/>
    <property type="evidence" value="ECO:0007669"/>
    <property type="project" value="TreeGrafter"/>
</dbReference>
<accession>E9SHI0</accession>
<dbReference type="InterPro" id="IPR004149">
    <property type="entry name" value="Znf_DNAligase_C4"/>
</dbReference>
<comment type="catalytic activity">
    <reaction evidence="13 15 16">
        <text>NAD(+) + (deoxyribonucleotide)n-3'-hydroxyl + 5'-phospho-(deoxyribonucleotide)m = (deoxyribonucleotide)n+m + AMP + beta-nicotinamide D-nucleotide.</text>
        <dbReference type="EC" id="6.5.1.2"/>
    </reaction>
</comment>
<dbReference type="InterPro" id="IPR013840">
    <property type="entry name" value="DNAligase_N"/>
</dbReference>
<dbReference type="CDD" id="cd00114">
    <property type="entry name" value="LIGANc"/>
    <property type="match status" value="1"/>
</dbReference>
<keyword evidence="9 15" id="KW-0460">Magnesium</keyword>
<dbReference type="FunFam" id="1.10.150.20:FF:000007">
    <property type="entry name" value="DNA ligase"/>
    <property type="match status" value="1"/>
</dbReference>
<dbReference type="GO" id="GO:0006281">
    <property type="term" value="P:DNA repair"/>
    <property type="evidence" value="ECO:0007669"/>
    <property type="project" value="UniProtKB-KW"/>
</dbReference>
<dbReference type="PANTHER" id="PTHR23389:SF9">
    <property type="entry name" value="DNA LIGASE"/>
    <property type="match status" value="1"/>
</dbReference>
<feature type="binding site" evidence="15">
    <location>
        <begin position="90"/>
        <end position="91"/>
    </location>
    <ligand>
        <name>NAD(+)</name>
        <dbReference type="ChEBI" id="CHEBI:57540"/>
    </ligand>
</feature>
<dbReference type="InterPro" id="IPR010994">
    <property type="entry name" value="RuvA_2-like"/>
</dbReference>
<dbReference type="SUPFAM" id="SSF56091">
    <property type="entry name" value="DNA ligase/mRNA capping enzyme, catalytic domain"/>
    <property type="match status" value="1"/>
</dbReference>
<dbReference type="eggNOG" id="COG0272">
    <property type="taxonomic scope" value="Bacteria"/>
</dbReference>
<keyword evidence="12 15" id="KW-0464">Manganese</keyword>
<feature type="binding site" evidence="15">
    <location>
        <position position="317"/>
    </location>
    <ligand>
        <name>NAD(+)</name>
        <dbReference type="ChEBI" id="CHEBI:57540"/>
    </ligand>
</feature>
<dbReference type="FunFam" id="2.40.50.140:FF:000012">
    <property type="entry name" value="DNA ligase"/>
    <property type="match status" value="1"/>
</dbReference>
<dbReference type="InterPro" id="IPR018239">
    <property type="entry name" value="DNA_ligase_AS"/>
</dbReference>
<dbReference type="GO" id="GO:0046872">
    <property type="term" value="F:metal ion binding"/>
    <property type="evidence" value="ECO:0007669"/>
    <property type="project" value="UniProtKB-KW"/>
</dbReference>
<comment type="caution">
    <text evidence="18">The sequence shown here is derived from an EMBL/GenBank/DDBJ whole genome shotgun (WGS) entry which is preliminary data.</text>
</comment>
<keyword evidence="11 15" id="KW-0234">DNA repair</keyword>
<dbReference type="Gene3D" id="6.20.10.30">
    <property type="match status" value="1"/>
</dbReference>
<protein>
    <recommendedName>
        <fullName evidence="3 15">DNA ligase</fullName>
        <ecNumber evidence="2 15">6.5.1.2</ecNumber>
    </recommendedName>
    <alternativeName>
        <fullName evidence="15">Polydeoxyribonucleotide synthase [NAD(+)]</fullName>
    </alternativeName>
</protein>
<evidence type="ECO:0000256" key="7">
    <source>
        <dbReference type="ARBA" id="ARBA00022763"/>
    </source>
</evidence>
<evidence type="ECO:0000313" key="18">
    <source>
        <dbReference type="EMBL" id="EGC01159.1"/>
    </source>
</evidence>
<reference evidence="18" key="1">
    <citation type="submission" date="2011-02" db="EMBL/GenBank/DDBJ databases">
        <authorList>
            <person name="Nelson K.E."/>
            <person name="Sutton G."/>
            <person name="Torralba M."/>
            <person name="Durkin S."/>
            <person name="Harkins D."/>
            <person name="Montgomery R."/>
            <person name="Ziemer C."/>
            <person name="Klaassens E."/>
            <person name="Ocuiv P."/>
            <person name="Morrison M."/>
        </authorList>
    </citation>
    <scope>NUCLEOTIDE SEQUENCE [LARGE SCALE GENOMIC DNA]</scope>
    <source>
        <strain evidence="18">8</strain>
    </source>
</reference>